<dbReference type="InterPro" id="IPR029044">
    <property type="entry name" value="Nucleotide-diphossugar_trans"/>
</dbReference>
<organism evidence="1 2">
    <name type="scientific">Thioclava arctica</name>
    <dbReference type="NCBI Taxonomy" id="3238301"/>
    <lineage>
        <taxon>Bacteria</taxon>
        <taxon>Pseudomonadati</taxon>
        <taxon>Pseudomonadota</taxon>
        <taxon>Alphaproteobacteria</taxon>
        <taxon>Rhodobacterales</taxon>
        <taxon>Paracoccaceae</taxon>
        <taxon>Thioclava</taxon>
    </lineage>
</organism>
<comment type="caution">
    <text evidence="1">The sequence shown here is derived from an EMBL/GenBank/DDBJ whole genome shotgun (WGS) entry which is preliminary data.</text>
</comment>
<gene>
    <name evidence="1" type="ORF">AB4874_07280</name>
</gene>
<dbReference type="EC" id="2.4.-.-" evidence="1"/>
<sequence length="350" mass="39165">MASWSVCSTVAEPPELLCAFAAHYLALGAQEVHLFLDAPDDTTVEMLSKIDGVRLTLCTEKYWLETNGKRPPGHLMRQIKNANRGYAQCTTDWFFFCDADEFLVSKTEVAHALSEVPAEIAFCRPQMAERIFEAEQPQVGLFDGRIRKMLPPHPALIREIYGDLAEMTTRGLTGHVIGKSFVRTGQADLRIRIHFPVPRDGAQEEAMRREGSLKPGPFLPESWLVHFDGMTSLHWQLKLLRFYLDYAPLLEADKKGVFTKRTAARSRQLNALYESRGDKAALKRLIGLIKLEPAVLAKLAAADGLLDLDCDPATEARALFGSALTLSVADFDATLRVRYGKLIEDYQLLT</sequence>
<dbReference type="Proteomes" id="UP001557465">
    <property type="component" value="Unassembled WGS sequence"/>
</dbReference>
<dbReference type="EMBL" id="JBFRYC010000003">
    <property type="protein sequence ID" value="MEX1661454.1"/>
    <property type="molecule type" value="Genomic_DNA"/>
</dbReference>
<proteinExistence type="predicted"/>
<accession>A0ABV3TJF8</accession>
<keyword evidence="1" id="KW-0808">Transferase</keyword>
<evidence type="ECO:0000313" key="2">
    <source>
        <dbReference type="Proteomes" id="UP001557465"/>
    </source>
</evidence>
<name>A0ABV3TJF8_9RHOB</name>
<dbReference type="RefSeq" id="WP_368391482.1">
    <property type="nucleotide sequence ID" value="NZ_JBFRYC010000003.1"/>
</dbReference>
<dbReference type="Pfam" id="PF13704">
    <property type="entry name" value="Glyco_tranf_2_4"/>
    <property type="match status" value="1"/>
</dbReference>
<dbReference type="GO" id="GO:0016757">
    <property type="term" value="F:glycosyltransferase activity"/>
    <property type="evidence" value="ECO:0007669"/>
    <property type="project" value="UniProtKB-KW"/>
</dbReference>
<keyword evidence="2" id="KW-1185">Reference proteome</keyword>
<reference evidence="1 2" key="1">
    <citation type="journal article" date="2011" name="Int. J. Syst. Evol. Microbiol.">
        <title>Zhongshania antarctica gen. nov., sp. nov. and Zhongshania guokunii sp. nov., gammaproteobacteria respectively isolated from coastal attached (fast) ice and surface seawater of the Antarctic.</title>
        <authorList>
            <person name="Li H.J."/>
            <person name="Zhang X.Y."/>
            <person name="Chen C.X."/>
            <person name="Zhang Y.J."/>
            <person name="Gao Z.M."/>
            <person name="Yu Y."/>
            <person name="Chen X.L."/>
            <person name="Chen B."/>
            <person name="Zhang Y.Z."/>
        </authorList>
    </citation>
    <scope>NUCLEOTIDE SEQUENCE [LARGE SCALE GENOMIC DNA]</scope>
    <source>
        <strain evidence="1 2">15-R06ZXC-3</strain>
    </source>
</reference>
<keyword evidence="1" id="KW-0328">Glycosyltransferase</keyword>
<evidence type="ECO:0000313" key="1">
    <source>
        <dbReference type="EMBL" id="MEX1661454.1"/>
    </source>
</evidence>
<dbReference type="SUPFAM" id="SSF53448">
    <property type="entry name" value="Nucleotide-diphospho-sugar transferases"/>
    <property type="match status" value="1"/>
</dbReference>
<protein>
    <submittedName>
        <fullName evidence="1">Glycosyltransferase family 2 protein</fullName>
        <ecNumber evidence="1">2.4.-.-</ecNumber>
    </submittedName>
</protein>